<feature type="domain" description="NADH:flavin oxidoreductase/NADH oxidase N-terminal" evidence="1">
    <location>
        <begin position="29"/>
        <end position="299"/>
    </location>
</feature>
<dbReference type="InterPro" id="IPR045247">
    <property type="entry name" value="Oye-like"/>
</dbReference>
<keyword evidence="3" id="KW-1185">Reference proteome</keyword>
<organism evidence="2 3">
    <name type="scientific">Gymnopilus junonius</name>
    <name type="common">Spectacular rustgill mushroom</name>
    <name type="synonym">Gymnopilus spectabilis subsp. junonius</name>
    <dbReference type="NCBI Taxonomy" id="109634"/>
    <lineage>
        <taxon>Eukaryota</taxon>
        <taxon>Fungi</taxon>
        <taxon>Dikarya</taxon>
        <taxon>Basidiomycota</taxon>
        <taxon>Agaricomycotina</taxon>
        <taxon>Agaricomycetes</taxon>
        <taxon>Agaricomycetidae</taxon>
        <taxon>Agaricales</taxon>
        <taxon>Agaricineae</taxon>
        <taxon>Hymenogastraceae</taxon>
        <taxon>Gymnopilus</taxon>
    </lineage>
</organism>
<dbReference type="InterPro" id="IPR013785">
    <property type="entry name" value="Aldolase_TIM"/>
</dbReference>
<dbReference type="AlphaFoldDB" id="A0A9P5NEV8"/>
<dbReference type="EMBL" id="JADNYJ010000126">
    <property type="protein sequence ID" value="KAF8882045.1"/>
    <property type="molecule type" value="Genomic_DNA"/>
</dbReference>
<dbReference type="Proteomes" id="UP000724874">
    <property type="component" value="Unassembled WGS sequence"/>
</dbReference>
<protein>
    <recommendedName>
        <fullName evidence="1">NADH:flavin oxidoreductase/NADH oxidase N-terminal domain-containing protein</fullName>
    </recommendedName>
</protein>
<reference evidence="2" key="1">
    <citation type="submission" date="2020-11" db="EMBL/GenBank/DDBJ databases">
        <authorList>
            <consortium name="DOE Joint Genome Institute"/>
            <person name="Ahrendt S."/>
            <person name="Riley R."/>
            <person name="Andreopoulos W."/>
            <person name="LaButti K."/>
            <person name="Pangilinan J."/>
            <person name="Ruiz-duenas F.J."/>
            <person name="Barrasa J.M."/>
            <person name="Sanchez-Garcia M."/>
            <person name="Camarero S."/>
            <person name="Miyauchi S."/>
            <person name="Serrano A."/>
            <person name="Linde D."/>
            <person name="Babiker R."/>
            <person name="Drula E."/>
            <person name="Ayuso-Fernandez I."/>
            <person name="Pacheco R."/>
            <person name="Padilla G."/>
            <person name="Ferreira P."/>
            <person name="Barriuso J."/>
            <person name="Kellner H."/>
            <person name="Castanera R."/>
            <person name="Alfaro M."/>
            <person name="Ramirez L."/>
            <person name="Pisabarro A.G."/>
            <person name="Kuo A."/>
            <person name="Tritt A."/>
            <person name="Lipzen A."/>
            <person name="He G."/>
            <person name="Yan M."/>
            <person name="Ng V."/>
            <person name="Cullen D."/>
            <person name="Martin F."/>
            <person name="Rosso M.-N."/>
            <person name="Henrissat B."/>
            <person name="Hibbett D."/>
            <person name="Martinez A.T."/>
            <person name="Grigoriev I.V."/>
        </authorList>
    </citation>
    <scope>NUCLEOTIDE SEQUENCE</scope>
    <source>
        <strain evidence="2">AH 44721</strain>
    </source>
</reference>
<comment type="caution">
    <text evidence="2">The sequence shown here is derived from an EMBL/GenBank/DDBJ whole genome shotgun (WGS) entry which is preliminary data.</text>
</comment>
<proteinExistence type="predicted"/>
<dbReference type="Pfam" id="PF00724">
    <property type="entry name" value="Oxidored_FMN"/>
    <property type="match status" value="1"/>
</dbReference>
<gene>
    <name evidence="2" type="ORF">CPB84DRAFT_1871668</name>
</gene>
<dbReference type="PANTHER" id="PTHR22893">
    <property type="entry name" value="NADH OXIDOREDUCTASE-RELATED"/>
    <property type="match status" value="1"/>
</dbReference>
<dbReference type="SUPFAM" id="SSF51395">
    <property type="entry name" value="FMN-linked oxidoreductases"/>
    <property type="match status" value="1"/>
</dbReference>
<sequence>MFRKARAEEDHEINSLIGRKSGKAKKLEWPHAPGIWDDKHVEKWKDIVDAVHEAGIGREAHPDMPQHQLAGTPVYAPSAIKVRGGKFRTLPGTPGYVTPTAIDDPRKIIAQFKDAAINAKKAGFDGVELIGNGGYIVHEFLDNTSNHRTDEWGGSKENCFRFASETLKALQEVFGKNIGLKITPTGGYNDMGMPLDETLNSFSYYFSELDKLGLAYIILMRYTPILDVVFDGGSRATKHDVLLAYRPFIKNTLLFLNGRVTPEEGAELLASGQIDAITLGFSWITHPDLVEQLEQEKPLDNELDI</sequence>
<dbReference type="GO" id="GO:0016491">
    <property type="term" value="F:oxidoreductase activity"/>
    <property type="evidence" value="ECO:0007669"/>
    <property type="project" value="InterPro"/>
</dbReference>
<dbReference type="GO" id="GO:0010181">
    <property type="term" value="F:FMN binding"/>
    <property type="evidence" value="ECO:0007669"/>
    <property type="project" value="InterPro"/>
</dbReference>
<evidence type="ECO:0000313" key="3">
    <source>
        <dbReference type="Proteomes" id="UP000724874"/>
    </source>
</evidence>
<dbReference type="OrthoDB" id="276546at2759"/>
<name>A0A9P5NEV8_GYMJU</name>
<dbReference type="InterPro" id="IPR001155">
    <property type="entry name" value="OxRdtase_FMN_N"/>
</dbReference>
<accession>A0A9P5NEV8</accession>
<dbReference type="Gene3D" id="3.20.20.70">
    <property type="entry name" value="Aldolase class I"/>
    <property type="match status" value="1"/>
</dbReference>
<evidence type="ECO:0000313" key="2">
    <source>
        <dbReference type="EMBL" id="KAF8882045.1"/>
    </source>
</evidence>
<dbReference type="PANTHER" id="PTHR22893:SF91">
    <property type="entry name" value="NADPH DEHYDROGENASE 2-RELATED"/>
    <property type="match status" value="1"/>
</dbReference>
<evidence type="ECO:0000259" key="1">
    <source>
        <dbReference type="Pfam" id="PF00724"/>
    </source>
</evidence>